<dbReference type="EMBL" id="UGYW01000002">
    <property type="protein sequence ID" value="SUJ19031.1"/>
    <property type="molecule type" value="Genomic_DNA"/>
</dbReference>
<evidence type="ECO:0000313" key="4">
    <source>
        <dbReference type="Proteomes" id="UP000254893"/>
    </source>
</evidence>
<name>A0A380CGN1_SPHSI</name>
<feature type="coiled-coil region" evidence="1">
    <location>
        <begin position="44"/>
        <end position="71"/>
    </location>
</feature>
<keyword evidence="2" id="KW-0812">Transmembrane</keyword>
<accession>A0A380CGN1</accession>
<keyword evidence="1" id="KW-0175">Coiled coil</keyword>
<evidence type="ECO:0000313" key="3">
    <source>
        <dbReference type="EMBL" id="SUJ19031.1"/>
    </source>
</evidence>
<sequence>MAESTEDKRVKTINKYPLAFVVCFVTVLLTTFVNKLFSTNDDRSKECMNQVEYLRERVEKLEKQVDDYTKAVMYKDAQIKNRDLVIDSLRYEK</sequence>
<keyword evidence="2" id="KW-1133">Transmembrane helix</keyword>
<dbReference type="Proteomes" id="UP000254893">
    <property type="component" value="Unassembled WGS sequence"/>
</dbReference>
<protein>
    <submittedName>
        <fullName evidence="3">Uncharacterized protein</fullName>
    </submittedName>
</protein>
<evidence type="ECO:0000256" key="2">
    <source>
        <dbReference type="SAM" id="Phobius"/>
    </source>
</evidence>
<organism evidence="3 4">
    <name type="scientific">Sphingobacterium spiritivorum</name>
    <name type="common">Flavobacterium spiritivorum</name>
    <dbReference type="NCBI Taxonomy" id="258"/>
    <lineage>
        <taxon>Bacteria</taxon>
        <taxon>Pseudomonadati</taxon>
        <taxon>Bacteroidota</taxon>
        <taxon>Sphingobacteriia</taxon>
        <taxon>Sphingobacteriales</taxon>
        <taxon>Sphingobacteriaceae</taxon>
        <taxon>Sphingobacterium</taxon>
    </lineage>
</organism>
<proteinExistence type="predicted"/>
<dbReference type="AlphaFoldDB" id="A0A380CGN1"/>
<evidence type="ECO:0000256" key="1">
    <source>
        <dbReference type="SAM" id="Coils"/>
    </source>
</evidence>
<dbReference type="RefSeq" id="WP_115170558.1">
    <property type="nucleotide sequence ID" value="NZ_UGYW01000002.1"/>
</dbReference>
<gene>
    <name evidence="3" type="ORF">NCTC11388_02818</name>
</gene>
<keyword evidence="2" id="KW-0472">Membrane</keyword>
<reference evidence="3 4" key="1">
    <citation type="submission" date="2018-06" db="EMBL/GenBank/DDBJ databases">
        <authorList>
            <consortium name="Pathogen Informatics"/>
            <person name="Doyle S."/>
        </authorList>
    </citation>
    <scope>NUCLEOTIDE SEQUENCE [LARGE SCALE GENOMIC DNA]</scope>
    <source>
        <strain evidence="3 4">NCTC11388</strain>
    </source>
</reference>
<feature type="transmembrane region" description="Helical" evidence="2">
    <location>
        <begin position="16"/>
        <end position="37"/>
    </location>
</feature>